<dbReference type="AlphaFoldDB" id="A0A139I681"/>
<feature type="compositionally biased region" description="Basic and acidic residues" evidence="1">
    <location>
        <begin position="574"/>
        <end position="586"/>
    </location>
</feature>
<feature type="region of interest" description="Disordered" evidence="1">
    <location>
        <begin position="570"/>
        <end position="765"/>
    </location>
</feature>
<feature type="compositionally biased region" description="Basic and acidic residues" evidence="1">
    <location>
        <begin position="858"/>
        <end position="867"/>
    </location>
</feature>
<evidence type="ECO:0000313" key="2">
    <source>
        <dbReference type="EMBL" id="KXT10194.1"/>
    </source>
</evidence>
<feature type="compositionally biased region" description="Polar residues" evidence="1">
    <location>
        <begin position="170"/>
        <end position="179"/>
    </location>
</feature>
<feature type="compositionally biased region" description="Basic and acidic residues" evidence="1">
    <location>
        <begin position="413"/>
        <end position="427"/>
    </location>
</feature>
<feature type="region of interest" description="Disordered" evidence="1">
    <location>
        <begin position="858"/>
        <end position="996"/>
    </location>
</feature>
<feature type="region of interest" description="Disordered" evidence="1">
    <location>
        <begin position="779"/>
        <end position="837"/>
    </location>
</feature>
<feature type="compositionally biased region" description="Pro residues" evidence="1">
    <location>
        <begin position="1"/>
        <end position="10"/>
    </location>
</feature>
<dbReference type="InterPro" id="IPR021582">
    <property type="entry name" value="Aim21"/>
</dbReference>
<proteinExistence type="predicted"/>
<dbReference type="EMBL" id="LFZO01000279">
    <property type="protein sequence ID" value="KXT10194.1"/>
    <property type="molecule type" value="Genomic_DNA"/>
</dbReference>
<evidence type="ECO:0000313" key="3">
    <source>
        <dbReference type="Proteomes" id="UP000073492"/>
    </source>
</evidence>
<feature type="compositionally biased region" description="Basic and acidic residues" evidence="1">
    <location>
        <begin position="29"/>
        <end position="40"/>
    </location>
</feature>
<evidence type="ECO:0000256" key="1">
    <source>
        <dbReference type="SAM" id="MobiDB-lite"/>
    </source>
</evidence>
<feature type="compositionally biased region" description="Basic residues" evidence="1">
    <location>
        <begin position="815"/>
        <end position="825"/>
    </location>
</feature>
<dbReference type="Pfam" id="PF11489">
    <property type="entry name" value="Aim21"/>
    <property type="match status" value="1"/>
</dbReference>
<feature type="compositionally biased region" description="Polar residues" evidence="1">
    <location>
        <begin position="475"/>
        <end position="487"/>
    </location>
</feature>
<sequence>MSQPIVPPRPQRNNALKNDTPLLPPRPLRKTDPSPDREAAVRSPFNLPPTSLSNKTHVTKPPSQELPRRPPSVSLPALGQEGAEYSSFDQLPPDAHGVVSTSDDAGEQTRNVAVDLPMHQPKASVPQSTATKNIQRVTDTDSTQAALAGIGRSKPADDVHKLPPGDASPSRVSRVTSYTKRAPSTEPPNFLRTKASFNRSTPSLQPLERTTSRPGSLYGGDDHEHGIPVIGQQVPLLAMAGDVQAPTPSGGSSMHTPGIGFFNDGSARSHQRKRSSRQEFGPPDSYGIRHDADHADQFEREWVRKHPEEAAKEGHYMHLPKPESALSSEQLNRIVRESDSAAGVSPGTPGEDEAMEEYLSRMSSPNVPLAQRKKRASSGSVPPESPVRKTFSNRLHPSDAAVEDAPRRSSKSYHYESDTDHEHEHYDGTPILAADELMKRPSSAFMHAAVVPEPHADDDYYDSDHAQSRRKSMDTSRPSSRPSSVHGNMQGYAGGSLHRFISREEEHHSGVGTPLEEIEEYEPLFPEGEEGKKAQQKKMKARPDLSAMHHFPSQDVWEDTPSSLQYSATVSTPELERQQEAMEAEKAAASTASTFETPEQEMARRAANDADMTSDKKTYIKPQFKPGVLEEHRPTAHRFPSSDVWEDTPSSMYATTTVSTPEEEESQAARATAGRRPSIPARPAKNSRLAQEVPADDQETSPTKITAPSIPDKPKPSIPARPQRTSRSEQEGAPLDKSMSAGSDDAVKSPPALKAKPAVPARPAGSKIAALQSGFMNDLNNRLKLGPQGPPAKKEEEVPAEEETEKQPLADARKTRARGPPRRKPAASPAADRKSSLTFAMSPLITCWTIDETDELKVQTEDKENKEPNVAQAERAIEENGKANTESAAPAEEVDHSAAQAAASEIAKSPDPIEAASRHSSATADLQAALAEAGAGPAPPLSLGSPELSQVTSPTTAQIGKDEDVQTGETEITTTQSSSDQEQTTVLQGAKAAEEGDVVVVKDAQEAS</sequence>
<gene>
    <name evidence="2" type="ORF">AC579_8200</name>
</gene>
<feature type="compositionally biased region" description="Low complexity" evidence="1">
    <location>
        <begin position="967"/>
        <end position="985"/>
    </location>
</feature>
<dbReference type="OrthoDB" id="5386574at2759"/>
<feature type="compositionally biased region" description="Low complexity" evidence="1">
    <location>
        <begin position="897"/>
        <end position="909"/>
    </location>
</feature>
<feature type="compositionally biased region" description="Polar residues" evidence="1">
    <location>
        <begin position="195"/>
        <end position="214"/>
    </location>
</feature>
<feature type="region of interest" description="Disordered" evidence="1">
    <location>
        <begin position="449"/>
        <end position="545"/>
    </location>
</feature>
<dbReference type="Proteomes" id="UP000073492">
    <property type="component" value="Unassembled WGS sequence"/>
</dbReference>
<comment type="caution">
    <text evidence="2">The sequence shown here is derived from an EMBL/GenBank/DDBJ whole genome shotgun (WGS) entry which is preliminary data.</text>
</comment>
<feature type="region of interest" description="Disordered" evidence="1">
    <location>
        <begin position="1"/>
        <end position="221"/>
    </location>
</feature>
<dbReference type="STRING" id="113226.A0A139I681"/>
<feature type="compositionally biased region" description="Polar residues" evidence="1">
    <location>
        <begin position="99"/>
        <end position="111"/>
    </location>
</feature>
<feature type="compositionally biased region" description="Basic and acidic residues" evidence="1">
    <location>
        <begin position="154"/>
        <end position="163"/>
    </location>
</feature>
<feature type="compositionally biased region" description="Low complexity" evidence="1">
    <location>
        <begin position="928"/>
        <end position="949"/>
    </location>
</feature>
<feature type="compositionally biased region" description="Low complexity" evidence="1">
    <location>
        <begin position="587"/>
        <end position="597"/>
    </location>
</feature>
<feature type="compositionally biased region" description="Basic and acidic residues" evidence="1">
    <location>
        <begin position="805"/>
        <end position="814"/>
    </location>
</feature>
<feature type="compositionally biased region" description="Low complexity" evidence="1">
    <location>
        <begin position="748"/>
        <end position="764"/>
    </location>
</feature>
<feature type="compositionally biased region" description="Polar residues" evidence="1">
    <location>
        <begin position="246"/>
        <end position="255"/>
    </location>
</feature>
<accession>A0A139I681</accession>
<protein>
    <recommendedName>
        <fullName evidence="4">Altered inheritance of mitochondria protein 21</fullName>
    </recommendedName>
</protein>
<feature type="compositionally biased region" description="Polar residues" evidence="1">
    <location>
        <begin position="125"/>
        <end position="145"/>
    </location>
</feature>
<reference evidence="2 3" key="1">
    <citation type="submission" date="2015-07" db="EMBL/GenBank/DDBJ databases">
        <title>Comparative genomics of the Sigatoka disease complex on banana suggests a link between parallel evolutionary changes in Pseudocercospora fijiensis and Pseudocercospora eumusae and increased virulence on the banana host.</title>
        <authorList>
            <person name="Chang T.-C."/>
            <person name="Salvucci A."/>
            <person name="Crous P.W."/>
            <person name="Stergiopoulos I."/>
        </authorList>
    </citation>
    <scope>NUCLEOTIDE SEQUENCE [LARGE SCALE GENOMIC DNA]</scope>
    <source>
        <strain evidence="2 3">CBS 116634</strain>
    </source>
</reference>
<feature type="compositionally biased region" description="Basic and acidic residues" evidence="1">
    <location>
        <begin position="454"/>
        <end position="474"/>
    </location>
</feature>
<keyword evidence="3" id="KW-1185">Reference proteome</keyword>
<organism evidence="2 3">
    <name type="scientific">Pseudocercospora musae</name>
    <dbReference type="NCBI Taxonomy" id="113226"/>
    <lineage>
        <taxon>Eukaryota</taxon>
        <taxon>Fungi</taxon>
        <taxon>Dikarya</taxon>
        <taxon>Ascomycota</taxon>
        <taxon>Pezizomycotina</taxon>
        <taxon>Dothideomycetes</taxon>
        <taxon>Dothideomycetidae</taxon>
        <taxon>Mycosphaerellales</taxon>
        <taxon>Mycosphaerellaceae</taxon>
        <taxon>Pseudocercospora</taxon>
    </lineage>
</organism>
<feature type="compositionally biased region" description="Basic and acidic residues" evidence="1">
    <location>
        <begin position="601"/>
        <end position="618"/>
    </location>
</feature>
<feature type="region of interest" description="Disordered" evidence="1">
    <location>
        <begin position="244"/>
        <end position="290"/>
    </location>
</feature>
<evidence type="ECO:0008006" key="4">
    <source>
        <dbReference type="Google" id="ProtNLM"/>
    </source>
</evidence>
<name>A0A139I681_9PEZI</name>
<feature type="region of interest" description="Disordered" evidence="1">
    <location>
        <begin position="309"/>
        <end position="430"/>
    </location>
</feature>